<keyword evidence="3" id="KW-1185">Reference proteome</keyword>
<gene>
    <name evidence="2" type="ORF">H7K45_28355</name>
</gene>
<dbReference type="PANTHER" id="PTHR43798">
    <property type="entry name" value="MONOACYLGLYCEROL LIPASE"/>
    <property type="match status" value="1"/>
</dbReference>
<proteinExistence type="predicted"/>
<dbReference type="SUPFAM" id="SSF53474">
    <property type="entry name" value="alpha/beta-Hydrolases"/>
    <property type="match status" value="1"/>
</dbReference>
<name>A0A9X3C5F8_9MYCO</name>
<protein>
    <submittedName>
        <fullName evidence="2">Alpha/beta hydrolase</fullName>
    </submittedName>
</protein>
<dbReference type="PANTHER" id="PTHR43798:SF33">
    <property type="entry name" value="HYDROLASE, PUTATIVE (AFU_ORTHOLOGUE AFUA_2G14860)-RELATED"/>
    <property type="match status" value="1"/>
</dbReference>
<accession>A0A9X3C5F8</accession>
<dbReference type="InterPro" id="IPR029058">
    <property type="entry name" value="AB_hydrolase_fold"/>
</dbReference>
<dbReference type="GO" id="GO:0016020">
    <property type="term" value="C:membrane"/>
    <property type="evidence" value="ECO:0007669"/>
    <property type="project" value="TreeGrafter"/>
</dbReference>
<dbReference type="GO" id="GO:0016787">
    <property type="term" value="F:hydrolase activity"/>
    <property type="evidence" value="ECO:0007669"/>
    <property type="project" value="UniProtKB-KW"/>
</dbReference>
<evidence type="ECO:0000259" key="1">
    <source>
        <dbReference type="Pfam" id="PF00561"/>
    </source>
</evidence>
<dbReference type="RefSeq" id="WP_263999531.1">
    <property type="nucleotide sequence ID" value="NZ_JACKVK010000015.1"/>
</dbReference>
<evidence type="ECO:0000313" key="2">
    <source>
        <dbReference type="EMBL" id="MCV7424462.1"/>
    </source>
</evidence>
<reference evidence="2" key="2">
    <citation type="journal article" date="2022" name="BMC Genomics">
        <title>Comparative genome analysis of mycobacteria focusing on tRNA and non-coding RNA.</title>
        <authorList>
            <person name="Behra P.R.K."/>
            <person name="Pettersson B.M.F."/>
            <person name="Ramesh M."/>
            <person name="Das S."/>
            <person name="Dasgupta S."/>
            <person name="Kirsebom L.A."/>
        </authorList>
    </citation>
    <scope>NUCLEOTIDE SEQUENCE</scope>
    <source>
        <strain evidence="2">DSM 44838</strain>
    </source>
</reference>
<dbReference type="Proteomes" id="UP001141629">
    <property type="component" value="Unassembled WGS sequence"/>
</dbReference>
<evidence type="ECO:0000313" key="3">
    <source>
        <dbReference type="Proteomes" id="UP001141629"/>
    </source>
</evidence>
<dbReference type="PRINTS" id="PR00111">
    <property type="entry name" value="ABHYDROLASE"/>
</dbReference>
<feature type="domain" description="AB hydrolase-1" evidence="1">
    <location>
        <begin position="24"/>
        <end position="274"/>
    </location>
</feature>
<sequence>MTERQVRAVDGFRLAYDRTGAGHPVVLLHGWPGDRHDYRAVTDLLRDRADVIVPDLRGFGESDKHDMDPVEQYDVAAQARSVVALMDELEVDQVVLAGYDVGGRVAREVAERHPDRVGYLVLSPPLPGVRSRILDPDTQREYWYQAFHQLPLVEQTLDGRSDAVRAYLSYFWNHWTGPDFSPDEAEIDRLTDIYAISGALVASVNYYRAGAGAVNTALHETPPKRNARIATPTIVLWPGTDALIRREWADHLEDYFAELELRVVGCGHFTPVEAPDDFAAAVLDAVTARSSASNHLTPAAAKMTAATGPGSVTGDR</sequence>
<dbReference type="EMBL" id="JACKVK010000015">
    <property type="protein sequence ID" value="MCV7424462.1"/>
    <property type="molecule type" value="Genomic_DNA"/>
</dbReference>
<reference evidence="2" key="1">
    <citation type="submission" date="2020-07" db="EMBL/GenBank/DDBJ databases">
        <authorList>
            <person name="Pettersson B.M.F."/>
            <person name="Behra P.R.K."/>
            <person name="Ramesh M."/>
            <person name="Das S."/>
            <person name="Dasgupta S."/>
            <person name="Kirsebom L.A."/>
        </authorList>
    </citation>
    <scope>NUCLEOTIDE SEQUENCE</scope>
    <source>
        <strain evidence="2">DSM 44838</strain>
    </source>
</reference>
<keyword evidence="2" id="KW-0378">Hydrolase</keyword>
<comment type="caution">
    <text evidence="2">The sequence shown here is derived from an EMBL/GenBank/DDBJ whole genome shotgun (WGS) entry which is preliminary data.</text>
</comment>
<dbReference type="InterPro" id="IPR000073">
    <property type="entry name" value="AB_hydrolase_1"/>
</dbReference>
<organism evidence="2 3">
    <name type="scientific">Mycobacterium yunnanensis</name>
    <dbReference type="NCBI Taxonomy" id="368477"/>
    <lineage>
        <taxon>Bacteria</taxon>
        <taxon>Bacillati</taxon>
        <taxon>Actinomycetota</taxon>
        <taxon>Actinomycetes</taxon>
        <taxon>Mycobacteriales</taxon>
        <taxon>Mycobacteriaceae</taxon>
        <taxon>Mycobacterium</taxon>
    </lineage>
</organism>
<dbReference type="AlphaFoldDB" id="A0A9X3C5F8"/>
<dbReference type="InterPro" id="IPR050266">
    <property type="entry name" value="AB_hydrolase_sf"/>
</dbReference>
<dbReference type="Gene3D" id="3.40.50.1820">
    <property type="entry name" value="alpha/beta hydrolase"/>
    <property type="match status" value="1"/>
</dbReference>
<dbReference type="Pfam" id="PF00561">
    <property type="entry name" value="Abhydrolase_1"/>
    <property type="match status" value="1"/>
</dbReference>